<organism evidence="2 3">
    <name type="scientific">Nitrolancea hollandica Lb</name>
    <dbReference type="NCBI Taxonomy" id="1129897"/>
    <lineage>
        <taxon>Bacteria</taxon>
        <taxon>Pseudomonadati</taxon>
        <taxon>Thermomicrobiota</taxon>
        <taxon>Thermomicrobia</taxon>
        <taxon>Sphaerobacterales</taxon>
        <taxon>Sphaerobacterineae</taxon>
        <taxon>Sphaerobacteraceae</taxon>
        <taxon>Nitrolancea</taxon>
    </lineage>
</organism>
<feature type="region of interest" description="Disordered" evidence="1">
    <location>
        <begin position="1"/>
        <end position="22"/>
    </location>
</feature>
<dbReference type="EMBL" id="CAGS01000259">
    <property type="protein sequence ID" value="CCF84299.1"/>
    <property type="molecule type" value="Genomic_DNA"/>
</dbReference>
<gene>
    <name evidence="2" type="ORF">NITHO_3310016</name>
</gene>
<accession>I4EHY7</accession>
<dbReference type="AlphaFoldDB" id="I4EHY7"/>
<comment type="caution">
    <text evidence="2">The sequence shown here is derived from an EMBL/GenBank/DDBJ whole genome shotgun (WGS) entry which is preliminary data.</text>
</comment>
<dbReference type="Proteomes" id="UP000004221">
    <property type="component" value="Unassembled WGS sequence"/>
</dbReference>
<evidence type="ECO:0000313" key="3">
    <source>
        <dbReference type="Proteomes" id="UP000004221"/>
    </source>
</evidence>
<proteinExistence type="predicted"/>
<evidence type="ECO:0000256" key="1">
    <source>
        <dbReference type="SAM" id="MobiDB-lite"/>
    </source>
</evidence>
<name>I4EHY7_9BACT</name>
<protein>
    <submittedName>
        <fullName evidence="2">Uncharacterized protein</fullName>
    </submittedName>
</protein>
<reference evidence="2 3" key="1">
    <citation type="journal article" date="2012" name="ISME J.">
        <title>Nitrification expanded: discovery, physiology and genomics of a nitrite-oxidizing bacterium from the phylum Chloroflexi.</title>
        <authorList>
            <person name="Sorokin D.Y."/>
            <person name="Lucker S."/>
            <person name="Vejmelkova D."/>
            <person name="Kostrikina N.A."/>
            <person name="Kleerebezem R."/>
            <person name="Rijpstra W.I."/>
            <person name="Damste J.S."/>
            <person name="Le Paslier D."/>
            <person name="Muyzer G."/>
            <person name="Wagner M."/>
            <person name="van Loosdrecht M.C."/>
            <person name="Daims H."/>
        </authorList>
    </citation>
    <scope>NUCLEOTIDE SEQUENCE [LARGE SCALE GENOMIC DNA]</scope>
    <source>
        <strain evidence="3">none</strain>
    </source>
</reference>
<keyword evidence="3" id="KW-1185">Reference proteome</keyword>
<evidence type="ECO:0000313" key="2">
    <source>
        <dbReference type="EMBL" id="CCF84299.1"/>
    </source>
</evidence>
<sequence>MPSFARRSLSSRSTSGSGSGWRRFVPYERMTVFCMDEHAGVWFRDAGAGAGVGSCRQGLEITPGERAGPELEWFAGLTVRGRTLMCHNRRYHGAVLGPAWDVHA</sequence>